<dbReference type="VEuPathDB" id="AmoebaDB:ACA1_058110"/>
<name>L8GVY1_ACACF</name>
<dbReference type="GeneID" id="14918433"/>
<evidence type="ECO:0000256" key="1">
    <source>
        <dbReference type="SAM" id="SignalP"/>
    </source>
</evidence>
<protein>
    <submittedName>
        <fullName evidence="2">Mimivirus encoded protein, putative</fullName>
    </submittedName>
</protein>
<dbReference type="Proteomes" id="UP000011083">
    <property type="component" value="Unassembled WGS sequence"/>
</dbReference>
<organism evidence="2 3">
    <name type="scientific">Acanthamoeba castellanii (strain ATCC 30010 / Neff)</name>
    <dbReference type="NCBI Taxonomy" id="1257118"/>
    <lineage>
        <taxon>Eukaryota</taxon>
        <taxon>Amoebozoa</taxon>
        <taxon>Discosea</taxon>
        <taxon>Longamoebia</taxon>
        <taxon>Centramoebida</taxon>
        <taxon>Acanthamoebidae</taxon>
        <taxon>Acanthamoeba</taxon>
    </lineage>
</organism>
<dbReference type="AlphaFoldDB" id="L8GVY1"/>
<sequence>MQLFQLLMLCCLAFVLAAPASAFFDTTCQELPFTAAGLARLEPIKASNLGTFNCSGSFTYFDPSTGHVTATIDLPWFNQSTLYEPSCGCWVTTSFALGSAQPPLVIYEYGNALPGRAEEGSCLEFDWPEDDGNITQSIAFGRNMRFVHRDLPYMRKADNTLTRHQSFYRVPNSQNELVVVRKFNEAGYIDWIENLVCFMIEPQVIY</sequence>
<dbReference type="Pfam" id="PF19177">
    <property type="entry name" value="DUF5859"/>
    <property type="match status" value="1"/>
</dbReference>
<dbReference type="RefSeq" id="XP_004339168.1">
    <property type="nucleotide sequence ID" value="XM_004339120.1"/>
</dbReference>
<accession>L8GVY1</accession>
<feature type="signal peptide" evidence="1">
    <location>
        <begin position="1"/>
        <end position="22"/>
    </location>
</feature>
<dbReference type="KEGG" id="acan:ACA1_058110"/>
<keyword evidence="3" id="KW-1185">Reference proteome</keyword>
<feature type="chain" id="PRO_5003990143" evidence="1">
    <location>
        <begin position="23"/>
        <end position="206"/>
    </location>
</feature>
<evidence type="ECO:0000313" key="2">
    <source>
        <dbReference type="EMBL" id="ELR17155.1"/>
    </source>
</evidence>
<proteinExistence type="predicted"/>
<evidence type="ECO:0000313" key="3">
    <source>
        <dbReference type="Proteomes" id="UP000011083"/>
    </source>
</evidence>
<dbReference type="InterPro" id="IPR043849">
    <property type="entry name" value="DUF5859"/>
</dbReference>
<dbReference type="EMBL" id="KB007974">
    <property type="protein sequence ID" value="ELR17155.1"/>
    <property type="molecule type" value="Genomic_DNA"/>
</dbReference>
<keyword evidence="1" id="KW-0732">Signal</keyword>
<gene>
    <name evidence="2" type="ORF">ACA1_058110</name>
</gene>
<reference evidence="2 3" key="1">
    <citation type="journal article" date="2013" name="Genome Biol.">
        <title>Genome of Acanthamoeba castellanii highlights extensive lateral gene transfer and early evolution of tyrosine kinase signaling.</title>
        <authorList>
            <person name="Clarke M."/>
            <person name="Lohan A.J."/>
            <person name="Liu B."/>
            <person name="Lagkouvardos I."/>
            <person name="Roy S."/>
            <person name="Zafar N."/>
            <person name="Bertelli C."/>
            <person name="Schilde C."/>
            <person name="Kianianmomeni A."/>
            <person name="Burglin T.R."/>
            <person name="Frech C."/>
            <person name="Turcotte B."/>
            <person name="Kopec K.O."/>
            <person name="Synnott J.M."/>
            <person name="Choo C."/>
            <person name="Paponov I."/>
            <person name="Finkler A."/>
            <person name="Soon Heng Tan C."/>
            <person name="Hutchins A.P."/>
            <person name="Weinmeier T."/>
            <person name="Rattei T."/>
            <person name="Chu J.S."/>
            <person name="Gimenez G."/>
            <person name="Irimia M."/>
            <person name="Rigden D.J."/>
            <person name="Fitzpatrick D.A."/>
            <person name="Lorenzo-Morales J."/>
            <person name="Bateman A."/>
            <person name="Chiu C.H."/>
            <person name="Tang P."/>
            <person name="Hegemann P."/>
            <person name="Fromm H."/>
            <person name="Raoult D."/>
            <person name="Greub G."/>
            <person name="Miranda-Saavedra D."/>
            <person name="Chen N."/>
            <person name="Nash P."/>
            <person name="Ginger M.L."/>
            <person name="Horn M."/>
            <person name="Schaap P."/>
            <person name="Caler L."/>
            <person name="Loftus B."/>
        </authorList>
    </citation>
    <scope>NUCLEOTIDE SEQUENCE [LARGE SCALE GENOMIC DNA]</scope>
    <source>
        <strain evidence="2 3">Neff</strain>
    </source>
</reference>